<keyword evidence="1" id="KW-0175">Coiled coil</keyword>
<name>V5F8R9_PHOLE</name>
<dbReference type="EMBL" id="DF196823">
    <property type="protein sequence ID" value="GAD32633.1"/>
    <property type="molecule type" value="Genomic_DNA"/>
</dbReference>
<accession>V5F8R9</accession>
<organism evidence="2 3">
    <name type="scientific">Photobacterium leiognathi lrivu.4.1</name>
    <dbReference type="NCBI Taxonomy" id="1248232"/>
    <lineage>
        <taxon>Bacteria</taxon>
        <taxon>Pseudomonadati</taxon>
        <taxon>Pseudomonadota</taxon>
        <taxon>Gammaproteobacteria</taxon>
        <taxon>Vibrionales</taxon>
        <taxon>Vibrionaceae</taxon>
        <taxon>Photobacterium</taxon>
    </lineage>
</organism>
<dbReference type="Proteomes" id="UP000030675">
    <property type="component" value="Unassembled WGS sequence"/>
</dbReference>
<dbReference type="RefSeq" id="WP_023935563.1">
    <property type="nucleotide sequence ID" value="NZ_DF196823.1"/>
</dbReference>
<gene>
    <name evidence="2" type="ORF">PLEI_4312</name>
</gene>
<sequence length="53" mass="6166">MTELPDDIEQLKAILLKLQEENQCKDEAIATLEKTIQTQAEECKDQMSFFYLS</sequence>
<protein>
    <submittedName>
        <fullName evidence="2">Uncharacterized protein</fullName>
    </submittedName>
</protein>
<dbReference type="HOGENOM" id="CLU_3064568_0_0_6"/>
<reference evidence="3" key="1">
    <citation type="submission" date="2012-12" db="EMBL/GenBank/DDBJ databases">
        <title>Genome Sequence of Photobacterium leiognathi lrivu.4.1.</title>
        <authorList>
            <person name="Urbanczyk H."/>
            <person name="Ogura Y."/>
            <person name="Hayashi T."/>
            <person name="Dunlap P.V."/>
        </authorList>
    </citation>
    <scope>NUCLEOTIDE SEQUENCE [LARGE SCALE GENOMIC DNA]</scope>
    <source>
        <strain evidence="3">lrivu.4.1</strain>
    </source>
</reference>
<proteinExistence type="predicted"/>
<evidence type="ECO:0000313" key="2">
    <source>
        <dbReference type="EMBL" id="GAD32633.1"/>
    </source>
</evidence>
<evidence type="ECO:0000256" key="1">
    <source>
        <dbReference type="SAM" id="Coils"/>
    </source>
</evidence>
<evidence type="ECO:0000313" key="3">
    <source>
        <dbReference type="Proteomes" id="UP000030675"/>
    </source>
</evidence>
<feature type="coiled-coil region" evidence="1">
    <location>
        <begin position="8"/>
        <end position="35"/>
    </location>
</feature>
<dbReference type="AlphaFoldDB" id="V5F8R9"/>